<dbReference type="InterPro" id="IPR057744">
    <property type="entry name" value="OTAase-like"/>
</dbReference>
<dbReference type="Gene3D" id="3.30.110.90">
    <property type="entry name" value="Amidohydrolase"/>
    <property type="match status" value="1"/>
</dbReference>
<dbReference type="CDD" id="cd01299">
    <property type="entry name" value="Met_dep_hydrolase_A"/>
    <property type="match status" value="1"/>
</dbReference>
<keyword evidence="2" id="KW-0378">Hydrolase</keyword>
<accession>A0A087CA90</accession>
<dbReference type="SUPFAM" id="SSF51338">
    <property type="entry name" value="Composite domain of metallo-dependent hydrolases"/>
    <property type="match status" value="1"/>
</dbReference>
<organism evidence="2 3">
    <name type="scientific">Bifidobacterium mongoliense DSM 21395</name>
    <dbReference type="NCBI Taxonomy" id="1437603"/>
    <lineage>
        <taxon>Bacteria</taxon>
        <taxon>Bacillati</taxon>
        <taxon>Actinomycetota</taxon>
        <taxon>Actinomycetes</taxon>
        <taxon>Bifidobacteriales</taxon>
        <taxon>Bifidobacteriaceae</taxon>
        <taxon>Bifidobacterium</taxon>
    </lineage>
</organism>
<dbReference type="PANTHER" id="PTHR43135:SF3">
    <property type="entry name" value="ALPHA-D-RIBOSE 1-METHYLPHOSPHONATE 5-TRIPHOSPHATE DIPHOSPHATASE"/>
    <property type="match status" value="1"/>
</dbReference>
<dbReference type="Pfam" id="PF01979">
    <property type="entry name" value="Amidohydro_1"/>
    <property type="match status" value="1"/>
</dbReference>
<evidence type="ECO:0000313" key="3">
    <source>
        <dbReference type="Proteomes" id="UP000029082"/>
    </source>
</evidence>
<dbReference type="EMBL" id="JGZE01000001">
    <property type="protein sequence ID" value="KFI80190.1"/>
    <property type="molecule type" value="Genomic_DNA"/>
</dbReference>
<dbReference type="Proteomes" id="UP000029082">
    <property type="component" value="Unassembled WGS sequence"/>
</dbReference>
<protein>
    <submittedName>
        <fullName evidence="2">Prolidase (X-Pro dipeptidase) or chlorohydrolase</fullName>
    </submittedName>
</protein>
<dbReference type="eggNOG" id="COG1228">
    <property type="taxonomic scope" value="Bacteria"/>
</dbReference>
<reference evidence="2 3" key="1">
    <citation type="submission" date="2014-03" db="EMBL/GenBank/DDBJ databases">
        <title>Genomics of Bifidobacteria.</title>
        <authorList>
            <person name="Ventura M."/>
            <person name="Milani C."/>
            <person name="Lugli G.A."/>
        </authorList>
    </citation>
    <scope>NUCLEOTIDE SEQUENCE [LARGE SCALE GENOMIC DNA]</scope>
    <source>
        <strain evidence="2 3">DSM 21395</strain>
    </source>
</reference>
<dbReference type="InterPro" id="IPR051781">
    <property type="entry name" value="Metallo-dep_Hydrolase"/>
</dbReference>
<dbReference type="AlphaFoldDB" id="A0A087CA90"/>
<sequence>MLPGRTSKIEPFAIDHATIGTGDVDGTTLSDMSVVVNETGRIETIAPSDTIGIPAHYHRIDATGKYVAPGLINAHVHLFSDGRPLDPDRATPRAQKRLKSLLSTPGGRAVATSKARTNLTTLLRSGVTTVRTLGDIGYEAVALRRKVESGALLGPRILASGPMLAVPEGHGAPLVALTGEGPDESRRNAETNIDHGVNVLKIAATGGITDAQEPGEAGRPQMDVASMRAICDVAHADDMIVAAHAQSPEGVRAALEAGVDTIEHGAHLNEETLELFADNPHALRGYSALIPTMSAGLALTALPQELTGINDIQAASAKEITDGMIAGARNAHMHGVKVGVGTDSGMTFVTQYSTWRELYLLAHYAGFSAAEAFHAATQGNAEILGISRETGSITVGKSADLLVLDDDPARDLRTLASPKLVVTAGRPVWRPHVRHIESIDAPLDTKL</sequence>
<evidence type="ECO:0000313" key="2">
    <source>
        <dbReference type="EMBL" id="KFI80190.1"/>
    </source>
</evidence>
<dbReference type="GO" id="GO:0016810">
    <property type="term" value="F:hydrolase activity, acting on carbon-nitrogen (but not peptide) bonds"/>
    <property type="evidence" value="ECO:0007669"/>
    <property type="project" value="InterPro"/>
</dbReference>
<dbReference type="InterPro" id="IPR032466">
    <property type="entry name" value="Metal_Hydrolase"/>
</dbReference>
<dbReference type="InterPro" id="IPR011059">
    <property type="entry name" value="Metal-dep_hydrolase_composite"/>
</dbReference>
<keyword evidence="3" id="KW-1185">Reference proteome</keyword>
<dbReference type="InterPro" id="IPR006680">
    <property type="entry name" value="Amidohydro-rel"/>
</dbReference>
<feature type="domain" description="Amidohydrolase-related" evidence="1">
    <location>
        <begin position="66"/>
        <end position="427"/>
    </location>
</feature>
<comment type="caution">
    <text evidence="2">The sequence shown here is derived from an EMBL/GenBank/DDBJ whole genome shotgun (WGS) entry which is preliminary data.</text>
</comment>
<proteinExistence type="predicted"/>
<dbReference type="PANTHER" id="PTHR43135">
    <property type="entry name" value="ALPHA-D-RIBOSE 1-METHYLPHOSPHONATE 5-TRIPHOSPHATE DIPHOSPHATASE"/>
    <property type="match status" value="1"/>
</dbReference>
<evidence type="ECO:0000259" key="1">
    <source>
        <dbReference type="Pfam" id="PF01979"/>
    </source>
</evidence>
<dbReference type="SUPFAM" id="SSF51556">
    <property type="entry name" value="Metallo-dependent hydrolases"/>
    <property type="match status" value="1"/>
</dbReference>
<dbReference type="Gene3D" id="2.30.40.10">
    <property type="entry name" value="Urease, subunit C, domain 1"/>
    <property type="match status" value="1"/>
</dbReference>
<name>A0A087CA90_9BIFI</name>
<dbReference type="STRING" id="1437603.GCA_000771525_01023"/>
<dbReference type="Gene3D" id="3.40.50.10910">
    <property type="entry name" value="Amidohydrolase"/>
    <property type="match status" value="1"/>
</dbReference>
<dbReference type="Gene3D" id="1.20.58.520">
    <property type="entry name" value="Amidohydrolase"/>
    <property type="match status" value="1"/>
</dbReference>
<gene>
    <name evidence="2" type="ORF">BMON_0058</name>
</gene>